<reference evidence="1" key="1">
    <citation type="submission" date="2019-10" db="EMBL/GenBank/DDBJ databases">
        <authorList>
            <person name="Soares A.E.R."/>
            <person name="Aleixo A."/>
            <person name="Schneider P."/>
            <person name="Miyaki C.Y."/>
            <person name="Schneider M.P."/>
            <person name="Mello C."/>
            <person name="Vasconcelos A.T.R."/>
        </authorList>
    </citation>
    <scope>NUCLEOTIDE SEQUENCE</scope>
    <source>
        <tissue evidence="1">Muscle</tissue>
    </source>
</reference>
<gene>
    <name evidence="1" type="ORF">WISP_57162</name>
</gene>
<evidence type="ECO:0000313" key="2">
    <source>
        <dbReference type="Proteomes" id="UP001145742"/>
    </source>
</evidence>
<dbReference type="Proteomes" id="UP001145742">
    <property type="component" value="Unassembled WGS sequence"/>
</dbReference>
<comment type="caution">
    <text evidence="1">The sequence shown here is derived from an EMBL/GenBank/DDBJ whole genome shotgun (WGS) entry which is preliminary data.</text>
</comment>
<organism evidence="1 2">
    <name type="scientific">Willisornis vidua</name>
    <name type="common">Xingu scale-backed antbird</name>
    <dbReference type="NCBI Taxonomy" id="1566151"/>
    <lineage>
        <taxon>Eukaryota</taxon>
        <taxon>Metazoa</taxon>
        <taxon>Chordata</taxon>
        <taxon>Craniata</taxon>
        <taxon>Vertebrata</taxon>
        <taxon>Euteleostomi</taxon>
        <taxon>Archelosauria</taxon>
        <taxon>Archosauria</taxon>
        <taxon>Dinosauria</taxon>
        <taxon>Saurischia</taxon>
        <taxon>Theropoda</taxon>
        <taxon>Coelurosauria</taxon>
        <taxon>Aves</taxon>
        <taxon>Neognathae</taxon>
        <taxon>Neoaves</taxon>
        <taxon>Telluraves</taxon>
        <taxon>Australaves</taxon>
        <taxon>Passeriformes</taxon>
        <taxon>Thamnophilidae</taxon>
        <taxon>Willisornis</taxon>
    </lineage>
</organism>
<evidence type="ECO:0000313" key="1">
    <source>
        <dbReference type="EMBL" id="KAJ7418886.1"/>
    </source>
</evidence>
<keyword evidence="2" id="KW-1185">Reference proteome</keyword>
<dbReference type="EMBL" id="WHWB01033566">
    <property type="protein sequence ID" value="KAJ7418886.1"/>
    <property type="molecule type" value="Genomic_DNA"/>
</dbReference>
<accession>A0ABQ9DBS6</accession>
<name>A0ABQ9DBS6_9PASS</name>
<protein>
    <submittedName>
        <fullName evidence="1">Uncharacterized protein</fullName>
    </submittedName>
</protein>
<sequence length="251" mass="28369">MVNFRTVQFAVRVHGLLHGLLTFHWSSSFSSKPVELKIHSIVLWNKGVGNYGAILQESENHARECIRKQESHIKPQITEVKFLKISAFFYDLGGLHHVWENMNPVALHQDVRCGGGSEQQKQQELGLIPPLPRCFGETGFGLSRSHDECTRNQLVNHLLKDQEEDPKEAKTRVPLKQLRRKQKLLVKSDPEADPENGQAIPTDLGVCDRLIGMVEEFGEKQQSEALKRFSLPGTHGQKLSAVIFVSYEAMV</sequence>
<proteinExistence type="predicted"/>